<evidence type="ECO:0000313" key="1">
    <source>
        <dbReference type="EMBL" id="PIW34792.1"/>
    </source>
</evidence>
<protein>
    <submittedName>
        <fullName evidence="1">Uncharacterized protein</fullName>
    </submittedName>
</protein>
<comment type="caution">
    <text evidence="1">The sequence shown here is derived from an EMBL/GenBank/DDBJ whole genome shotgun (WGS) entry which is preliminary data.</text>
</comment>
<accession>A0A2M7H0Y6</accession>
<evidence type="ECO:0000313" key="2">
    <source>
        <dbReference type="Proteomes" id="UP000230215"/>
    </source>
</evidence>
<proteinExistence type="predicted"/>
<reference evidence="2" key="1">
    <citation type="submission" date="2017-09" db="EMBL/GenBank/DDBJ databases">
        <title>Depth-based differentiation of microbial function through sediment-hosted aquifers and enrichment of novel symbionts in the deep terrestrial subsurface.</title>
        <authorList>
            <person name="Probst A.J."/>
            <person name="Ladd B."/>
            <person name="Jarett J.K."/>
            <person name="Geller-Mcgrath D.E."/>
            <person name="Sieber C.M.K."/>
            <person name="Emerson J.B."/>
            <person name="Anantharaman K."/>
            <person name="Thomas B.C."/>
            <person name="Malmstrom R."/>
            <person name="Stieglmeier M."/>
            <person name="Klingl A."/>
            <person name="Woyke T."/>
            <person name="Ryan C.M."/>
            <person name="Banfield J.F."/>
        </authorList>
    </citation>
    <scope>NUCLEOTIDE SEQUENCE [LARGE SCALE GENOMIC DNA]</scope>
</reference>
<sequence>MENETEEIKKELDDLCDTIAPSKVVLDIGQYQTTHANKILKEYGRFVSQFELYYDLIVEIFHAVNYVDKAGWPKHRSIQFLLFVHNLKSLYSSFERLIHGFYEDSIILARPVYEAFIKSIYITCDPVDPYAVVAGLKGNMQKKFNLSNFLKDDLKLEWHDYRLFSALTHANQYSVLKEAIDIYQQGQKDAITLKFQFDKKLFELGVNVISYLLLVDLKAIITLFATNSNHILKNEMIKKAERLIDLRERDFSLHPKDYWPKVIKDTKDIFEMIKETEAGEKWVDSWQKIRNQ</sequence>
<organism evidence="1 2">
    <name type="scientific">Candidatus Nealsonbacteria bacterium CG15_BIG_FIL_POST_REV_8_21_14_020_37_12</name>
    <dbReference type="NCBI Taxonomy" id="1974716"/>
    <lineage>
        <taxon>Bacteria</taxon>
        <taxon>Candidatus Nealsoniibacteriota</taxon>
    </lineage>
</organism>
<dbReference type="EMBL" id="PFGB01000070">
    <property type="protein sequence ID" value="PIW34792.1"/>
    <property type="molecule type" value="Genomic_DNA"/>
</dbReference>
<dbReference type="Proteomes" id="UP000230215">
    <property type="component" value="Unassembled WGS sequence"/>
</dbReference>
<dbReference type="AlphaFoldDB" id="A0A2M7H0Y6"/>
<name>A0A2M7H0Y6_9BACT</name>
<gene>
    <name evidence="1" type="ORF">COW25_02215</name>
</gene>